<evidence type="ECO:0000313" key="3">
    <source>
        <dbReference type="Proteomes" id="UP001469553"/>
    </source>
</evidence>
<gene>
    <name evidence="2" type="ORF">AMECASPLE_006793</name>
</gene>
<evidence type="ECO:0000256" key="1">
    <source>
        <dbReference type="SAM" id="MobiDB-lite"/>
    </source>
</evidence>
<keyword evidence="3" id="KW-1185">Reference proteome</keyword>
<feature type="region of interest" description="Disordered" evidence="1">
    <location>
        <begin position="41"/>
        <end position="99"/>
    </location>
</feature>
<evidence type="ECO:0008006" key="4">
    <source>
        <dbReference type="Google" id="ProtNLM"/>
    </source>
</evidence>
<accession>A0ABV0ZVY9</accession>
<sequence>MFACPMELYVLVSSSPCQKRLRAAAGFITIWSQEEGDTAVLSPCTPTHQPTKHNQTRTHSHTHKKKKNFTPRLNPRSYSTTNMDTHANTHAGTARSIQK</sequence>
<protein>
    <recommendedName>
        <fullName evidence="4">Secreted protein</fullName>
    </recommendedName>
</protein>
<organism evidence="2 3">
    <name type="scientific">Ameca splendens</name>
    <dbReference type="NCBI Taxonomy" id="208324"/>
    <lineage>
        <taxon>Eukaryota</taxon>
        <taxon>Metazoa</taxon>
        <taxon>Chordata</taxon>
        <taxon>Craniata</taxon>
        <taxon>Vertebrata</taxon>
        <taxon>Euteleostomi</taxon>
        <taxon>Actinopterygii</taxon>
        <taxon>Neopterygii</taxon>
        <taxon>Teleostei</taxon>
        <taxon>Neoteleostei</taxon>
        <taxon>Acanthomorphata</taxon>
        <taxon>Ovalentaria</taxon>
        <taxon>Atherinomorphae</taxon>
        <taxon>Cyprinodontiformes</taxon>
        <taxon>Goodeidae</taxon>
        <taxon>Ameca</taxon>
    </lineage>
</organism>
<feature type="compositionally biased region" description="Basic residues" evidence="1">
    <location>
        <begin position="50"/>
        <end position="69"/>
    </location>
</feature>
<name>A0ABV0ZVY9_9TELE</name>
<proteinExistence type="predicted"/>
<evidence type="ECO:0000313" key="2">
    <source>
        <dbReference type="EMBL" id="MEQ2310226.1"/>
    </source>
</evidence>
<feature type="compositionally biased region" description="Polar residues" evidence="1">
    <location>
        <begin position="76"/>
        <end position="99"/>
    </location>
</feature>
<dbReference type="EMBL" id="JAHRIP010075568">
    <property type="protein sequence ID" value="MEQ2310226.1"/>
    <property type="molecule type" value="Genomic_DNA"/>
</dbReference>
<dbReference type="Proteomes" id="UP001469553">
    <property type="component" value="Unassembled WGS sequence"/>
</dbReference>
<comment type="caution">
    <text evidence="2">The sequence shown here is derived from an EMBL/GenBank/DDBJ whole genome shotgun (WGS) entry which is preliminary data.</text>
</comment>
<reference evidence="2 3" key="1">
    <citation type="submission" date="2021-06" db="EMBL/GenBank/DDBJ databases">
        <authorList>
            <person name="Palmer J.M."/>
        </authorList>
    </citation>
    <scope>NUCLEOTIDE SEQUENCE [LARGE SCALE GENOMIC DNA]</scope>
    <source>
        <strain evidence="2 3">AS_MEX2019</strain>
        <tissue evidence="2">Muscle</tissue>
    </source>
</reference>